<dbReference type="OrthoDB" id="206452at2759"/>
<dbReference type="Pfam" id="PF08719">
    <property type="entry name" value="NADAR"/>
    <property type="match status" value="1"/>
</dbReference>
<gene>
    <name evidence="3" type="ORF">AMATHDRAFT_47911</name>
</gene>
<evidence type="ECO:0000313" key="4">
    <source>
        <dbReference type="Proteomes" id="UP000242287"/>
    </source>
</evidence>
<dbReference type="EMBL" id="KZ302004">
    <property type="protein sequence ID" value="PFH50411.1"/>
    <property type="molecule type" value="Genomic_DNA"/>
</dbReference>
<accession>A0A2A9NQ18</accession>
<proteinExistence type="predicted"/>
<organism evidence="3 4">
    <name type="scientific">Amanita thiersii Skay4041</name>
    <dbReference type="NCBI Taxonomy" id="703135"/>
    <lineage>
        <taxon>Eukaryota</taxon>
        <taxon>Fungi</taxon>
        <taxon>Dikarya</taxon>
        <taxon>Basidiomycota</taxon>
        <taxon>Agaricomycotina</taxon>
        <taxon>Agaricomycetes</taxon>
        <taxon>Agaricomycetidae</taxon>
        <taxon>Agaricales</taxon>
        <taxon>Pluteineae</taxon>
        <taxon>Amanitaceae</taxon>
        <taxon>Amanita</taxon>
    </lineage>
</organism>
<dbReference type="CDD" id="cd15457">
    <property type="entry name" value="NADAR"/>
    <property type="match status" value="1"/>
</dbReference>
<evidence type="ECO:0000313" key="3">
    <source>
        <dbReference type="EMBL" id="PFH50411.1"/>
    </source>
</evidence>
<dbReference type="STRING" id="703135.A0A2A9NQ18"/>
<feature type="compositionally biased region" description="Polar residues" evidence="1">
    <location>
        <begin position="187"/>
        <end position="207"/>
    </location>
</feature>
<dbReference type="AlphaFoldDB" id="A0A2A9NQ18"/>
<feature type="region of interest" description="Disordered" evidence="1">
    <location>
        <begin position="187"/>
        <end position="228"/>
    </location>
</feature>
<dbReference type="Proteomes" id="UP000242287">
    <property type="component" value="Unassembled WGS sequence"/>
</dbReference>
<evidence type="ECO:0000256" key="1">
    <source>
        <dbReference type="SAM" id="MobiDB-lite"/>
    </source>
</evidence>
<reference evidence="3 4" key="1">
    <citation type="submission" date="2014-02" db="EMBL/GenBank/DDBJ databases">
        <title>Transposable element dynamics among asymbiotic and ectomycorrhizal Amanita fungi.</title>
        <authorList>
            <consortium name="DOE Joint Genome Institute"/>
            <person name="Hess J."/>
            <person name="Skrede I."/>
            <person name="Wolfe B."/>
            <person name="LaButti K."/>
            <person name="Ohm R.A."/>
            <person name="Grigoriev I.V."/>
            <person name="Pringle A."/>
        </authorList>
    </citation>
    <scope>NUCLEOTIDE SEQUENCE [LARGE SCALE GENOMIC DNA]</scope>
    <source>
        <strain evidence="3 4">SKay4041</strain>
    </source>
</reference>
<feature type="compositionally biased region" description="Polar residues" evidence="1">
    <location>
        <begin position="8"/>
        <end position="34"/>
    </location>
</feature>
<sequence length="396" mass="43811">MLAHANKNKNPSSSCSTPLMTEVSASNEQPNSGEPRSHRISHSEVMECLDQCSNFGYNENTANSAPEVFLTPSILDDPSHEPFNSWQYGDNISYSPTSRDHSLEPFEEPRENLRRAVAIDYHDVKEQFTGILATMINRREEPASAGLPVVSRPPTVLLPRIVPDVGKGAYCTRRSLFGNDLVHPSRGWSNRDTTTTFGRRATQSDSPTALDPATNGATLESPLTTSSTTTNPIYLGPPATNSSDLPPFFFTNQEPYSGFTNDSPHPIEYWGKTYQTATHLFEALKYIRYRPDFAESIRNCQSTEDARQMSVRLGHDGKASADWESYSLSMIQGMLYAKFNQHISLRHLLLATPSGPLVYYNVDDGYWGSGVDGNGLNVLGRALDKVKSLLGECSCN</sequence>
<evidence type="ECO:0000259" key="2">
    <source>
        <dbReference type="Pfam" id="PF08719"/>
    </source>
</evidence>
<feature type="domain" description="NADAR" evidence="2">
    <location>
        <begin position="249"/>
        <end position="390"/>
    </location>
</feature>
<dbReference type="InterPro" id="IPR012816">
    <property type="entry name" value="NADAR"/>
</dbReference>
<dbReference type="Gene3D" id="1.10.357.40">
    <property type="entry name" value="YbiA-like"/>
    <property type="match status" value="1"/>
</dbReference>
<dbReference type="InterPro" id="IPR037238">
    <property type="entry name" value="YbiA-like_sf"/>
</dbReference>
<dbReference type="SUPFAM" id="SSF143990">
    <property type="entry name" value="YbiA-like"/>
    <property type="match status" value="1"/>
</dbReference>
<keyword evidence="4" id="KW-1185">Reference proteome</keyword>
<feature type="region of interest" description="Disordered" evidence="1">
    <location>
        <begin position="1"/>
        <end position="41"/>
    </location>
</feature>
<name>A0A2A9NQ18_9AGAR</name>
<protein>
    <recommendedName>
        <fullName evidence="2">NADAR domain-containing protein</fullName>
    </recommendedName>
</protein>